<evidence type="ECO:0000313" key="6">
    <source>
        <dbReference type="EMBL" id="KAK5638436.1"/>
    </source>
</evidence>
<keyword evidence="3" id="KW-0012">Acyltransferase</keyword>
<evidence type="ECO:0000313" key="7">
    <source>
        <dbReference type="Proteomes" id="UP001329430"/>
    </source>
</evidence>
<feature type="domain" description="Phospholipid/glycerol acyltransferase" evidence="5">
    <location>
        <begin position="79"/>
        <end position="206"/>
    </location>
</feature>
<evidence type="ECO:0000256" key="3">
    <source>
        <dbReference type="ARBA" id="ARBA00023315"/>
    </source>
</evidence>
<dbReference type="GO" id="GO:0036149">
    <property type="term" value="P:phosphatidylinositol acyl-chain remodeling"/>
    <property type="evidence" value="ECO:0007669"/>
    <property type="project" value="TreeGrafter"/>
</dbReference>
<feature type="transmembrane region" description="Helical" evidence="4">
    <location>
        <begin position="119"/>
        <end position="138"/>
    </location>
</feature>
<organism evidence="6 7">
    <name type="scientific">Pyrocoelia pectoralis</name>
    <dbReference type="NCBI Taxonomy" id="417401"/>
    <lineage>
        <taxon>Eukaryota</taxon>
        <taxon>Metazoa</taxon>
        <taxon>Ecdysozoa</taxon>
        <taxon>Arthropoda</taxon>
        <taxon>Hexapoda</taxon>
        <taxon>Insecta</taxon>
        <taxon>Pterygota</taxon>
        <taxon>Neoptera</taxon>
        <taxon>Endopterygota</taxon>
        <taxon>Coleoptera</taxon>
        <taxon>Polyphaga</taxon>
        <taxon>Elateriformia</taxon>
        <taxon>Elateroidea</taxon>
        <taxon>Lampyridae</taxon>
        <taxon>Lampyrinae</taxon>
        <taxon>Pyrocoelia</taxon>
    </lineage>
</organism>
<dbReference type="GO" id="GO:0016746">
    <property type="term" value="F:acyltransferase activity"/>
    <property type="evidence" value="ECO:0007669"/>
    <property type="project" value="UniProtKB-KW"/>
</dbReference>
<evidence type="ECO:0000256" key="1">
    <source>
        <dbReference type="ARBA" id="ARBA00008655"/>
    </source>
</evidence>
<dbReference type="PANTHER" id="PTHR10983">
    <property type="entry name" value="1-ACYLGLYCEROL-3-PHOSPHATE ACYLTRANSFERASE-RELATED"/>
    <property type="match status" value="1"/>
</dbReference>
<evidence type="ECO:0000256" key="4">
    <source>
        <dbReference type="SAM" id="Phobius"/>
    </source>
</evidence>
<reference evidence="6 7" key="1">
    <citation type="journal article" date="2024" name="Insects">
        <title>An Improved Chromosome-Level Genome Assembly of the Firefly Pyrocoelia pectoralis.</title>
        <authorList>
            <person name="Fu X."/>
            <person name="Meyer-Rochow V.B."/>
            <person name="Ballantyne L."/>
            <person name="Zhu X."/>
        </authorList>
    </citation>
    <scope>NUCLEOTIDE SEQUENCE [LARGE SCALE GENOMIC DNA]</scope>
    <source>
        <strain evidence="6">XCY_ONT2</strain>
    </source>
</reference>
<keyword evidence="2" id="KW-0808">Transferase</keyword>
<evidence type="ECO:0000256" key="2">
    <source>
        <dbReference type="ARBA" id="ARBA00022679"/>
    </source>
</evidence>
<feature type="transmembrane region" description="Helical" evidence="4">
    <location>
        <begin position="328"/>
        <end position="348"/>
    </location>
</feature>
<dbReference type="SMART" id="SM00563">
    <property type="entry name" value="PlsC"/>
    <property type="match status" value="1"/>
</dbReference>
<keyword evidence="7" id="KW-1185">Reference proteome</keyword>
<dbReference type="SUPFAM" id="SSF69593">
    <property type="entry name" value="Glycerol-3-phosphate (1)-acyltransferase"/>
    <property type="match status" value="1"/>
</dbReference>
<dbReference type="InterPro" id="IPR032098">
    <property type="entry name" value="Acyltransf_C"/>
</dbReference>
<keyword evidence="4" id="KW-0812">Transmembrane</keyword>
<comment type="caution">
    <text evidence="6">The sequence shown here is derived from an EMBL/GenBank/DDBJ whole genome shotgun (WGS) entry which is preliminary data.</text>
</comment>
<dbReference type="InterPro" id="IPR002123">
    <property type="entry name" value="Plipid/glycerol_acylTrfase"/>
</dbReference>
<keyword evidence="4" id="KW-0472">Membrane</keyword>
<dbReference type="Proteomes" id="UP001329430">
    <property type="component" value="Chromosome 10"/>
</dbReference>
<name>A0AAN7ZF75_9COLE</name>
<keyword evidence="4" id="KW-1133">Transmembrane helix</keyword>
<proteinExistence type="inferred from homology"/>
<gene>
    <name evidence="6" type="ORF">RI129_012731</name>
</gene>
<dbReference type="Pfam" id="PF16076">
    <property type="entry name" value="Acyltransf_C"/>
    <property type="match status" value="1"/>
</dbReference>
<sequence>MGHYKGRIYFILWYSSILAGYAGLFCPLIPILLVSNKLYRYLTDVLFTFWQSYPTVLLEVLCGCDVQILGDPIKANEISLLIMNHRTRTDWNFLWPAVYHSTHGSNRYKYPTKFVLKDIIRHIPGIGWVMQLACFLYIKRSWNLDRKKIDEYINYFCEICYKYSLLIFPEGTDFTDSTKENSNRYAKKHNLQKYEYVLHPRTTGFVYLAQKLLEKNALDALYDLTLIYPDTVPQTEKIMFNDGQFPQQVKIHFTRYPASVLPKSSDDLKVFLERRWLEKERVLQEFHVTGHFLHGEILKRTNLTYLYVSLIFWTLLPYIVLYCLYEYFYFRYIIICHTLLLLIVNCTTDGFPEIELAMYKLKKKLFSTPF</sequence>
<evidence type="ECO:0000259" key="5">
    <source>
        <dbReference type="SMART" id="SM00563"/>
    </source>
</evidence>
<dbReference type="CDD" id="cd07990">
    <property type="entry name" value="LPLAT_LCLAT1-like"/>
    <property type="match status" value="1"/>
</dbReference>
<feature type="transmembrane region" description="Helical" evidence="4">
    <location>
        <begin position="12"/>
        <end position="33"/>
    </location>
</feature>
<comment type="similarity">
    <text evidence="1">Belongs to the 1-acyl-sn-glycerol-3-phosphate acyltransferase family.</text>
</comment>
<accession>A0AAN7ZF75</accession>
<dbReference type="GO" id="GO:0005783">
    <property type="term" value="C:endoplasmic reticulum"/>
    <property type="evidence" value="ECO:0007669"/>
    <property type="project" value="TreeGrafter"/>
</dbReference>
<dbReference type="Pfam" id="PF01553">
    <property type="entry name" value="Acyltransferase"/>
    <property type="match status" value="1"/>
</dbReference>
<dbReference type="PANTHER" id="PTHR10983:SF16">
    <property type="entry name" value="LYSOCARDIOLIPIN ACYLTRANSFERASE 1"/>
    <property type="match status" value="1"/>
</dbReference>
<feature type="transmembrane region" description="Helical" evidence="4">
    <location>
        <begin position="303"/>
        <end position="322"/>
    </location>
</feature>
<dbReference type="AlphaFoldDB" id="A0AAN7ZF75"/>
<dbReference type="EMBL" id="JAVRBK010000010">
    <property type="protein sequence ID" value="KAK5638436.1"/>
    <property type="molecule type" value="Genomic_DNA"/>
</dbReference>
<protein>
    <recommendedName>
        <fullName evidence="5">Phospholipid/glycerol acyltransferase domain-containing protein</fullName>
    </recommendedName>
</protein>